<comment type="subcellular location">
    <subcellularLocation>
        <location evidence="1">Cell inner membrane</location>
        <topology evidence="1">Multi-pass membrane protein</topology>
    </subcellularLocation>
    <subcellularLocation>
        <location evidence="8">Cell membrane</location>
        <topology evidence="8">Multi-pass membrane protein</topology>
    </subcellularLocation>
</comment>
<name>A0A9W6NBX7_9HYPH</name>
<evidence type="ECO:0000256" key="2">
    <source>
        <dbReference type="ARBA" id="ARBA00022448"/>
    </source>
</evidence>
<dbReference type="PANTHER" id="PTHR43357">
    <property type="entry name" value="INNER MEMBRANE ABC TRANSPORTER PERMEASE PROTEIN YDCV"/>
    <property type="match status" value="1"/>
</dbReference>
<dbReference type="Pfam" id="PF00528">
    <property type="entry name" value="BPD_transp_1"/>
    <property type="match status" value="1"/>
</dbReference>
<dbReference type="EMBL" id="BSFM01000014">
    <property type="protein sequence ID" value="GLK85062.1"/>
    <property type="molecule type" value="Genomic_DNA"/>
</dbReference>
<evidence type="ECO:0000256" key="5">
    <source>
        <dbReference type="ARBA" id="ARBA00022692"/>
    </source>
</evidence>
<evidence type="ECO:0000256" key="4">
    <source>
        <dbReference type="ARBA" id="ARBA00022519"/>
    </source>
</evidence>
<reference evidence="10" key="1">
    <citation type="journal article" date="2014" name="Int. J. Syst. Evol. Microbiol.">
        <title>Complete genome sequence of Corynebacterium casei LMG S-19264T (=DSM 44701T), isolated from a smear-ripened cheese.</title>
        <authorList>
            <consortium name="US DOE Joint Genome Institute (JGI-PGF)"/>
            <person name="Walter F."/>
            <person name="Albersmeier A."/>
            <person name="Kalinowski J."/>
            <person name="Ruckert C."/>
        </authorList>
    </citation>
    <scope>NUCLEOTIDE SEQUENCE</scope>
    <source>
        <strain evidence="10">VKM B-2789</strain>
    </source>
</reference>
<keyword evidence="6 8" id="KW-1133">Transmembrane helix</keyword>
<reference evidence="10" key="2">
    <citation type="submission" date="2023-01" db="EMBL/GenBank/DDBJ databases">
        <authorList>
            <person name="Sun Q."/>
            <person name="Evtushenko L."/>
        </authorList>
    </citation>
    <scope>NUCLEOTIDE SEQUENCE</scope>
    <source>
        <strain evidence="10">VKM B-2789</strain>
    </source>
</reference>
<evidence type="ECO:0000256" key="3">
    <source>
        <dbReference type="ARBA" id="ARBA00022475"/>
    </source>
</evidence>
<organism evidence="10 11">
    <name type="scientific">Ancylobacter defluvii</name>
    <dbReference type="NCBI Taxonomy" id="1282440"/>
    <lineage>
        <taxon>Bacteria</taxon>
        <taxon>Pseudomonadati</taxon>
        <taxon>Pseudomonadota</taxon>
        <taxon>Alphaproteobacteria</taxon>
        <taxon>Hyphomicrobiales</taxon>
        <taxon>Xanthobacteraceae</taxon>
        <taxon>Ancylobacter</taxon>
    </lineage>
</organism>
<dbReference type="Gene3D" id="1.10.3720.10">
    <property type="entry name" value="MetI-like"/>
    <property type="match status" value="1"/>
</dbReference>
<evidence type="ECO:0000313" key="10">
    <source>
        <dbReference type="EMBL" id="GLK85062.1"/>
    </source>
</evidence>
<dbReference type="SUPFAM" id="SSF161098">
    <property type="entry name" value="MetI-like"/>
    <property type="match status" value="1"/>
</dbReference>
<feature type="transmembrane region" description="Helical" evidence="8">
    <location>
        <begin position="144"/>
        <end position="165"/>
    </location>
</feature>
<keyword evidence="4" id="KW-0997">Cell inner membrane</keyword>
<keyword evidence="2 8" id="KW-0813">Transport</keyword>
<keyword evidence="3" id="KW-1003">Cell membrane</keyword>
<dbReference type="AlphaFoldDB" id="A0A9W6NBX7"/>
<feature type="domain" description="ABC transmembrane type-1" evidence="9">
    <location>
        <begin position="66"/>
        <end position="254"/>
    </location>
</feature>
<dbReference type="InterPro" id="IPR000515">
    <property type="entry name" value="MetI-like"/>
</dbReference>
<feature type="transmembrane region" description="Helical" evidence="8">
    <location>
        <begin position="232"/>
        <end position="254"/>
    </location>
</feature>
<accession>A0A9W6NBX7</accession>
<sequence length="268" mass="28278">MPMGARIRGILLWSVSILVIAFLVLPLLVIVPISFSSASFLSLPIPGFSLRWYEALLTSPVWGRAILNSLIVGVIATVIAVGLGTLAAVGLHRNEFRGKALLMGVLISPMIVPIVIVALGSYFFYAPLGLSSSLLGLGLAHAALGAPFVLITVSATLTGFDANFARAAASLGAPPLTVFRRVTLPIIAPGVISGALFAFVTSFDEVVVALFLTGPLQRTLPRQMFDGIRENISPTILAAATLLIVLAVGLLLTAEMLRRRSQRLRGIS</sequence>
<evidence type="ECO:0000256" key="6">
    <source>
        <dbReference type="ARBA" id="ARBA00022989"/>
    </source>
</evidence>
<evidence type="ECO:0000256" key="8">
    <source>
        <dbReference type="RuleBase" id="RU363032"/>
    </source>
</evidence>
<keyword evidence="5 8" id="KW-0812">Transmembrane</keyword>
<dbReference type="PANTHER" id="PTHR43357:SF4">
    <property type="entry name" value="INNER MEMBRANE ABC TRANSPORTER PERMEASE PROTEIN YDCV"/>
    <property type="match status" value="1"/>
</dbReference>
<comment type="caution">
    <text evidence="10">The sequence shown here is derived from an EMBL/GenBank/DDBJ whole genome shotgun (WGS) entry which is preliminary data.</text>
</comment>
<feature type="transmembrane region" description="Helical" evidence="8">
    <location>
        <begin position="65"/>
        <end position="89"/>
    </location>
</feature>
<dbReference type="CDD" id="cd06261">
    <property type="entry name" value="TM_PBP2"/>
    <property type="match status" value="1"/>
</dbReference>
<dbReference type="GO" id="GO:0005886">
    <property type="term" value="C:plasma membrane"/>
    <property type="evidence" value="ECO:0007669"/>
    <property type="project" value="UniProtKB-SubCell"/>
</dbReference>
<proteinExistence type="inferred from homology"/>
<evidence type="ECO:0000259" key="9">
    <source>
        <dbReference type="PROSITE" id="PS50928"/>
    </source>
</evidence>
<feature type="transmembrane region" description="Helical" evidence="8">
    <location>
        <begin position="101"/>
        <end position="124"/>
    </location>
</feature>
<dbReference type="PROSITE" id="PS50928">
    <property type="entry name" value="ABC_TM1"/>
    <property type="match status" value="1"/>
</dbReference>
<keyword evidence="11" id="KW-1185">Reference proteome</keyword>
<evidence type="ECO:0000313" key="11">
    <source>
        <dbReference type="Proteomes" id="UP001143330"/>
    </source>
</evidence>
<dbReference type="GO" id="GO:0055085">
    <property type="term" value="P:transmembrane transport"/>
    <property type="evidence" value="ECO:0007669"/>
    <property type="project" value="InterPro"/>
</dbReference>
<dbReference type="InterPro" id="IPR035906">
    <property type="entry name" value="MetI-like_sf"/>
</dbReference>
<feature type="transmembrane region" description="Helical" evidence="8">
    <location>
        <begin position="12"/>
        <end position="45"/>
    </location>
</feature>
<keyword evidence="7 8" id="KW-0472">Membrane</keyword>
<evidence type="ECO:0000256" key="1">
    <source>
        <dbReference type="ARBA" id="ARBA00004429"/>
    </source>
</evidence>
<feature type="transmembrane region" description="Helical" evidence="8">
    <location>
        <begin position="186"/>
        <end position="212"/>
    </location>
</feature>
<gene>
    <name evidence="10" type="ORF">GCM10017653_31320</name>
</gene>
<evidence type="ECO:0000256" key="7">
    <source>
        <dbReference type="ARBA" id="ARBA00023136"/>
    </source>
</evidence>
<protein>
    <submittedName>
        <fullName evidence="10">Polyamine ABC transporter permease</fullName>
    </submittedName>
</protein>
<dbReference type="Proteomes" id="UP001143330">
    <property type="component" value="Unassembled WGS sequence"/>
</dbReference>
<comment type="similarity">
    <text evidence="8">Belongs to the binding-protein-dependent transport system permease family.</text>
</comment>